<keyword evidence="1" id="KW-0175">Coiled coil</keyword>
<accession>A0AAU7M8M0</accession>
<feature type="region of interest" description="Disordered" evidence="2">
    <location>
        <begin position="167"/>
        <end position="239"/>
    </location>
</feature>
<proteinExistence type="predicted"/>
<dbReference type="EMBL" id="CP159342">
    <property type="protein sequence ID" value="XCH73680.1"/>
    <property type="molecule type" value="Genomic_DNA"/>
</dbReference>
<dbReference type="EMBL" id="CP157762">
    <property type="protein sequence ID" value="XBP92983.1"/>
    <property type="molecule type" value="Genomic_DNA"/>
</dbReference>
<sequence length="239" mass="25612">MTHTDSRAVDALLDHQLTLARVCKEQQKGLTYAWGRVDELHQAVTTADAHRDRYREQADRANAERLRLAEELATVQAANRHLETKLRQAIGSDLRSGLVTSLVAALIVNAAPAGPSAFELAAHLLGELANMTDGREPTLGQPTSTGRWGPYCACGLSTSVPAGHRLHRPHCDRAPRPAQSGPAARELPAAPATPQPPAKPAAAAGPAPLTPWWRRLGTRTRPARHLDVTTTTDTPGETA</sequence>
<name>A0AAU7M8M0_9ACTN</name>
<evidence type="ECO:0000313" key="3">
    <source>
        <dbReference type="EMBL" id="XBP92983.1"/>
    </source>
</evidence>
<protein>
    <submittedName>
        <fullName evidence="3">Uncharacterized protein</fullName>
    </submittedName>
</protein>
<gene>
    <name evidence="4" type="ORF">ABUL08_25920</name>
    <name evidence="3" type="ORF">VK199_25840</name>
</gene>
<reference evidence="3" key="1">
    <citation type="submission" date="2024-01" db="EMBL/GenBank/DDBJ databases">
        <title>The genome sequence of Micromonospora mangrovi CCTCC AA 2012012.</title>
        <authorList>
            <person name="Gao J."/>
        </authorList>
    </citation>
    <scope>NUCLEOTIDE SEQUENCE</scope>
    <source>
        <strain evidence="3">CCTCC AA 2012012</strain>
    </source>
</reference>
<feature type="coiled-coil region" evidence="1">
    <location>
        <begin position="51"/>
        <end position="78"/>
    </location>
</feature>
<evidence type="ECO:0000256" key="1">
    <source>
        <dbReference type="SAM" id="Coils"/>
    </source>
</evidence>
<feature type="compositionally biased region" description="Low complexity" evidence="2">
    <location>
        <begin position="200"/>
        <end position="211"/>
    </location>
</feature>
<organism evidence="3">
    <name type="scientific">Micromonospora sp. CCTCC AA 2012012</name>
    <dbReference type="NCBI Taxonomy" id="3111921"/>
    <lineage>
        <taxon>Bacteria</taxon>
        <taxon>Bacillati</taxon>
        <taxon>Actinomycetota</taxon>
        <taxon>Actinomycetes</taxon>
        <taxon>Micromonosporales</taxon>
        <taxon>Micromonosporaceae</taxon>
        <taxon>Micromonospora</taxon>
    </lineage>
</organism>
<evidence type="ECO:0000313" key="4">
    <source>
        <dbReference type="EMBL" id="XCH73680.1"/>
    </source>
</evidence>
<dbReference type="AlphaFoldDB" id="A0AAU7M8M0"/>
<feature type="compositionally biased region" description="Low complexity" evidence="2">
    <location>
        <begin position="229"/>
        <end position="239"/>
    </location>
</feature>
<reference evidence="4" key="2">
    <citation type="submission" date="2024-06" db="EMBL/GenBank/DDBJ databases">
        <title>Micromonospora mangrovi CCTCC AA 2012012 genome sequences.</title>
        <authorList>
            <person name="Gao J."/>
        </authorList>
    </citation>
    <scope>NUCLEOTIDE SEQUENCE</scope>
    <source>
        <strain evidence="4">CCTCC AA 2012012</strain>
    </source>
</reference>
<dbReference type="RefSeq" id="WP_350932608.1">
    <property type="nucleotide sequence ID" value="NZ_CP157762.1"/>
</dbReference>
<evidence type="ECO:0000256" key="2">
    <source>
        <dbReference type="SAM" id="MobiDB-lite"/>
    </source>
</evidence>